<gene>
    <name evidence="14" type="primary">LOC105844043</name>
</gene>
<keyword evidence="7" id="KW-0325">Glycoprotein</keyword>
<comment type="similarity">
    <text evidence="2">Belongs to the syndecan proteoglycan family.</text>
</comment>
<keyword evidence="11" id="KW-0732">Signal</keyword>
<dbReference type="Pfam" id="PF01034">
    <property type="entry name" value="Syndecan"/>
    <property type="match status" value="1"/>
</dbReference>
<dbReference type="RefSeq" id="XP_065652565.1">
    <property type="nucleotide sequence ID" value="XM_065796493.1"/>
</dbReference>
<dbReference type="PANTHER" id="PTHR10915">
    <property type="entry name" value="SYNDECAN"/>
    <property type="match status" value="1"/>
</dbReference>
<feature type="transmembrane region" description="Helical" evidence="10">
    <location>
        <begin position="154"/>
        <end position="178"/>
    </location>
</feature>
<evidence type="ECO:0000256" key="11">
    <source>
        <dbReference type="SAM" id="SignalP"/>
    </source>
</evidence>
<evidence type="ECO:0000256" key="5">
    <source>
        <dbReference type="ARBA" id="ARBA00022989"/>
    </source>
</evidence>
<name>A0ABM4BTS5_HYDVU</name>
<keyword evidence="3 10" id="KW-0812">Transmembrane</keyword>
<comment type="subcellular location">
    <subcellularLocation>
        <location evidence="1">Membrane</location>
        <topology evidence="1">Single-pass type I membrane protein</topology>
    </subcellularLocation>
</comment>
<evidence type="ECO:0000256" key="1">
    <source>
        <dbReference type="ARBA" id="ARBA00004479"/>
    </source>
</evidence>
<dbReference type="GeneID" id="105844043"/>
<evidence type="ECO:0000259" key="12">
    <source>
        <dbReference type="Pfam" id="PF01034"/>
    </source>
</evidence>
<proteinExistence type="inferred from homology"/>
<feature type="region of interest" description="Disordered" evidence="9">
    <location>
        <begin position="115"/>
        <end position="135"/>
    </location>
</feature>
<evidence type="ECO:0000256" key="7">
    <source>
        <dbReference type="ARBA" id="ARBA00023180"/>
    </source>
</evidence>
<feature type="compositionally biased region" description="Acidic residues" evidence="9">
    <location>
        <begin position="58"/>
        <end position="73"/>
    </location>
</feature>
<feature type="region of interest" description="Disordered" evidence="9">
    <location>
        <begin position="55"/>
        <end position="82"/>
    </location>
</feature>
<keyword evidence="6 10" id="KW-0472">Membrane</keyword>
<feature type="compositionally biased region" description="Low complexity" evidence="9">
    <location>
        <begin position="122"/>
        <end position="135"/>
    </location>
</feature>
<evidence type="ECO:0000256" key="4">
    <source>
        <dbReference type="ARBA" id="ARBA00022974"/>
    </source>
</evidence>
<keyword evidence="4" id="KW-0654">Proteoglycan</keyword>
<evidence type="ECO:0000313" key="13">
    <source>
        <dbReference type="Proteomes" id="UP001652625"/>
    </source>
</evidence>
<protein>
    <submittedName>
        <fullName evidence="14">Syndecan-2-B</fullName>
    </submittedName>
</protein>
<dbReference type="Proteomes" id="UP001652625">
    <property type="component" value="Chromosome 04"/>
</dbReference>
<dbReference type="InterPro" id="IPR027789">
    <property type="entry name" value="Syndecan/Neurexin_dom"/>
</dbReference>
<evidence type="ECO:0000313" key="14">
    <source>
        <dbReference type="RefSeq" id="XP_065652565.1"/>
    </source>
</evidence>
<evidence type="ECO:0000256" key="9">
    <source>
        <dbReference type="SAM" id="MobiDB-lite"/>
    </source>
</evidence>
<keyword evidence="13" id="KW-1185">Reference proteome</keyword>
<accession>A0ABM4BTS5</accession>
<evidence type="ECO:0000256" key="8">
    <source>
        <dbReference type="ARBA" id="ARBA00023207"/>
    </source>
</evidence>
<feature type="chain" id="PRO_5045119321" evidence="11">
    <location>
        <begin position="23"/>
        <end position="213"/>
    </location>
</feature>
<evidence type="ECO:0000256" key="6">
    <source>
        <dbReference type="ARBA" id="ARBA00023136"/>
    </source>
</evidence>
<keyword evidence="5 10" id="KW-1133">Transmembrane helix</keyword>
<evidence type="ECO:0000256" key="3">
    <source>
        <dbReference type="ARBA" id="ARBA00022692"/>
    </source>
</evidence>
<evidence type="ECO:0000256" key="2">
    <source>
        <dbReference type="ARBA" id="ARBA00005343"/>
    </source>
</evidence>
<dbReference type="PANTHER" id="PTHR10915:SF1">
    <property type="entry name" value="SYNDECAN"/>
    <property type="match status" value="1"/>
</dbReference>
<keyword evidence="8" id="KW-0357">Heparan sulfate</keyword>
<dbReference type="InterPro" id="IPR001050">
    <property type="entry name" value="Syndecan"/>
</dbReference>
<feature type="signal peptide" evidence="11">
    <location>
        <begin position="1"/>
        <end position="22"/>
    </location>
</feature>
<organism evidence="13 14">
    <name type="scientific">Hydra vulgaris</name>
    <name type="common">Hydra</name>
    <name type="synonym">Hydra attenuata</name>
    <dbReference type="NCBI Taxonomy" id="6087"/>
    <lineage>
        <taxon>Eukaryota</taxon>
        <taxon>Metazoa</taxon>
        <taxon>Cnidaria</taxon>
        <taxon>Hydrozoa</taxon>
        <taxon>Hydroidolina</taxon>
        <taxon>Anthoathecata</taxon>
        <taxon>Aplanulata</taxon>
        <taxon>Hydridae</taxon>
        <taxon>Hydra</taxon>
    </lineage>
</organism>
<evidence type="ECO:0000256" key="10">
    <source>
        <dbReference type="SAM" id="Phobius"/>
    </source>
</evidence>
<feature type="domain" description="Syndecan/Neurexin" evidence="12">
    <location>
        <begin position="156"/>
        <end position="197"/>
    </location>
</feature>
<sequence length="213" mass="22850">MDIKIVIAVLFMFTILCESKQASTTIKKSEGSGNGYDNLSDQKYKKVFKSPTYGIIDNTEEGSAEDDDDESSGDDGSGSGIPTLITTKKSTVKVISSTIASITVFDINTPTMSSVAKSNNATETSDSLSSTSQSVTTKSQEIGKQVEEQPGINFTLGIIIGVVVGAVLAILVIIFLVYRLRKKDEGSYSLEEQSTQAFITNDGPQKTEKEVYA</sequence>
<reference evidence="14" key="1">
    <citation type="submission" date="2025-08" db="UniProtKB">
        <authorList>
            <consortium name="RefSeq"/>
        </authorList>
    </citation>
    <scope>IDENTIFICATION</scope>
</reference>